<feature type="region of interest" description="Disordered" evidence="6">
    <location>
        <begin position="1"/>
        <end position="43"/>
    </location>
</feature>
<dbReference type="InterPro" id="IPR036691">
    <property type="entry name" value="Endo/exonu/phosph_ase_sf"/>
</dbReference>
<feature type="region of interest" description="Disordered" evidence="6">
    <location>
        <begin position="251"/>
        <end position="282"/>
    </location>
</feature>
<feature type="compositionally biased region" description="Polar residues" evidence="6">
    <location>
        <begin position="571"/>
        <end position="581"/>
    </location>
</feature>
<dbReference type="GO" id="GO:0008270">
    <property type="term" value="F:zinc ion binding"/>
    <property type="evidence" value="ECO:0007669"/>
    <property type="project" value="UniProtKB-KW"/>
</dbReference>
<dbReference type="PROSITE" id="PS50157">
    <property type="entry name" value="ZINC_FINGER_C2H2_2"/>
    <property type="match status" value="2"/>
</dbReference>
<feature type="region of interest" description="Disordered" evidence="6">
    <location>
        <begin position="327"/>
        <end position="347"/>
    </location>
</feature>
<evidence type="ECO:0000313" key="9">
    <source>
        <dbReference type="Proteomes" id="UP000838412"/>
    </source>
</evidence>
<dbReference type="PANTHER" id="PTHR24408">
    <property type="entry name" value="ZINC FINGER PROTEIN"/>
    <property type="match status" value="1"/>
</dbReference>
<evidence type="ECO:0000256" key="3">
    <source>
        <dbReference type="ARBA" id="ARBA00022771"/>
    </source>
</evidence>
<feature type="compositionally biased region" description="Acidic residues" evidence="6">
    <location>
        <begin position="33"/>
        <end position="42"/>
    </location>
</feature>
<feature type="region of interest" description="Disordered" evidence="6">
    <location>
        <begin position="498"/>
        <end position="596"/>
    </location>
</feature>
<dbReference type="OrthoDB" id="10196175at2759"/>
<evidence type="ECO:0000256" key="1">
    <source>
        <dbReference type="ARBA" id="ARBA00022723"/>
    </source>
</evidence>
<feature type="compositionally biased region" description="Polar residues" evidence="6">
    <location>
        <begin position="272"/>
        <end position="282"/>
    </location>
</feature>
<dbReference type="SUPFAM" id="SSF57667">
    <property type="entry name" value="beta-beta-alpha zinc fingers"/>
    <property type="match status" value="1"/>
</dbReference>
<keyword evidence="3 5" id="KW-0863">Zinc-finger</keyword>
<dbReference type="Proteomes" id="UP000838412">
    <property type="component" value="Chromosome 15"/>
</dbReference>
<dbReference type="GO" id="GO:0043565">
    <property type="term" value="F:sequence-specific DNA binding"/>
    <property type="evidence" value="ECO:0007669"/>
    <property type="project" value="TreeGrafter"/>
</dbReference>
<feature type="domain" description="C2H2-type" evidence="7">
    <location>
        <begin position="829"/>
        <end position="859"/>
    </location>
</feature>
<reference evidence="8" key="1">
    <citation type="submission" date="2022-01" db="EMBL/GenBank/DDBJ databases">
        <authorList>
            <person name="Braso-Vives M."/>
        </authorList>
    </citation>
    <scope>NUCLEOTIDE SEQUENCE</scope>
</reference>
<dbReference type="InterPro" id="IPR013087">
    <property type="entry name" value="Znf_C2H2_type"/>
</dbReference>
<feature type="domain" description="C2H2-type" evidence="7">
    <location>
        <begin position="860"/>
        <end position="883"/>
    </location>
</feature>
<feature type="region of interest" description="Disordered" evidence="6">
    <location>
        <begin position="757"/>
        <end position="820"/>
    </location>
</feature>
<evidence type="ECO:0000256" key="4">
    <source>
        <dbReference type="ARBA" id="ARBA00022833"/>
    </source>
</evidence>
<feature type="compositionally biased region" description="Basic and acidic residues" evidence="6">
    <location>
        <begin position="13"/>
        <end position="23"/>
    </location>
</feature>
<gene>
    <name evidence="8" type="primary">Hypp7744</name>
    <name evidence="8" type="ORF">BLAG_LOCUS8555</name>
</gene>
<feature type="compositionally biased region" description="Basic and acidic residues" evidence="6">
    <location>
        <begin position="784"/>
        <end position="804"/>
    </location>
</feature>
<feature type="region of interest" description="Disordered" evidence="6">
    <location>
        <begin position="671"/>
        <end position="709"/>
    </location>
</feature>
<name>A0A8J9Z2V0_BRALA</name>
<dbReference type="Gene3D" id="3.30.160.60">
    <property type="entry name" value="Classic Zinc Finger"/>
    <property type="match status" value="1"/>
</dbReference>
<feature type="compositionally biased region" description="Polar residues" evidence="6">
    <location>
        <begin position="407"/>
        <end position="418"/>
    </location>
</feature>
<feature type="compositionally biased region" description="Low complexity" evidence="6">
    <location>
        <begin position="687"/>
        <end position="708"/>
    </location>
</feature>
<feature type="region of interest" description="Disordered" evidence="6">
    <location>
        <begin position="407"/>
        <end position="449"/>
    </location>
</feature>
<proteinExistence type="predicted"/>
<dbReference type="SUPFAM" id="SSF56219">
    <property type="entry name" value="DNase I-like"/>
    <property type="match status" value="1"/>
</dbReference>
<feature type="compositionally biased region" description="Polar residues" evidence="6">
    <location>
        <begin position="510"/>
        <end position="519"/>
    </location>
</feature>
<feature type="compositionally biased region" description="Basic and acidic residues" evidence="6">
    <location>
        <begin position="523"/>
        <end position="549"/>
    </location>
</feature>
<evidence type="ECO:0000256" key="2">
    <source>
        <dbReference type="ARBA" id="ARBA00022737"/>
    </source>
</evidence>
<keyword evidence="4" id="KW-0862">Zinc</keyword>
<organism evidence="8 9">
    <name type="scientific">Branchiostoma lanceolatum</name>
    <name type="common">Common lancelet</name>
    <name type="synonym">Amphioxus lanceolatum</name>
    <dbReference type="NCBI Taxonomy" id="7740"/>
    <lineage>
        <taxon>Eukaryota</taxon>
        <taxon>Metazoa</taxon>
        <taxon>Chordata</taxon>
        <taxon>Cephalochordata</taxon>
        <taxon>Leptocardii</taxon>
        <taxon>Amphioxiformes</taxon>
        <taxon>Branchiostomatidae</taxon>
        <taxon>Branchiostoma</taxon>
    </lineage>
</organism>
<dbReference type="GO" id="GO:0005634">
    <property type="term" value="C:nucleus"/>
    <property type="evidence" value="ECO:0007669"/>
    <property type="project" value="TreeGrafter"/>
</dbReference>
<dbReference type="AlphaFoldDB" id="A0A8J9Z2V0"/>
<keyword evidence="9" id="KW-1185">Reference proteome</keyword>
<dbReference type="GO" id="GO:0000981">
    <property type="term" value="F:DNA-binding transcription factor activity, RNA polymerase II-specific"/>
    <property type="evidence" value="ECO:0007669"/>
    <property type="project" value="TreeGrafter"/>
</dbReference>
<accession>A0A8J9Z2V0</accession>
<protein>
    <submittedName>
        <fullName evidence="8">Hypp7744 protein</fullName>
    </submittedName>
</protein>
<sequence length="883" mass="97295">MPLQPNPVYQSERISRDRLEAASRGRKRKLSENSEDDSEEVNEASMRNAITDHGRHPHRYGIASVNFKGDTRGTGNATLPSSGIAVEKEPNVFDFIAISWHGPHKCTDAEKQLIFRDLLAFFKTLTVTKNKDDQKACIMGGDFNFSINKACDNIDDSYPGLAIPTSYHRSGPETIDYFIFTSDLINILHAQQLSLDYDVGSVYTTRDRDRARAEACKTAPNQVIDHSPIFAVLDLGSPNPFSSPSKIRTREMADTARLSDSPDCSTDGAVPGSSSVESQPRQATNTICGLSRRVTSAVLLRLNVEELRLELGRRGIAVESNRRDDMSNQLGDEIDGNAKNKEGQGTVMESDLSREVSLAVLPRLHEDELRWELSRRKIVPAAEDSQDGLMKRLCDEMGKEYFGQQLSSVSLENSTRNRPMQKAPTEPEETDEAAPMQMAPSRATGTTDAETTLEAPASAKGIGDGLVEETRGEGQMHKSPGIAADTDDVMFVEEYMSGTDSDVGAGPTVGDSSNTSSRTAMKRKQESNTRLDTPTKRSNRWEERTKEDSTSQVATTGSPWVDEAITREQEPSLNFQNTSKSGEAPESGAGPGSSAITGMDAAAYERSMDHSPLPNVQRDGDNRFPYPVECFYFKGRSKSNLDHHHKAVHLGEKQLTFERGNFETAWKSSLNAHGKKQHQKSVVPMKGAPTGPEETNEGGTPAGATGTTDVKLTLKASTGVQGIEWALLDRVQDTRGEEKMHNAPSIAVDTDEVKFFEYGTDSDDGAGPSVGDSSNTSPGAAMKRKQDSNTRLDTPTKRSNRWEETTNENSTSNVATTGRPRVGARDNRWCCPIDRCNFKGRYQGNLDEHYNAVHKGIKPFKCEFCDFETAWKDSLKKHIKRHY</sequence>
<evidence type="ECO:0000259" key="7">
    <source>
        <dbReference type="PROSITE" id="PS50157"/>
    </source>
</evidence>
<evidence type="ECO:0000256" key="6">
    <source>
        <dbReference type="SAM" id="MobiDB-lite"/>
    </source>
</evidence>
<feature type="compositionally biased region" description="Polar residues" evidence="6">
    <location>
        <begin position="807"/>
        <end position="816"/>
    </location>
</feature>
<dbReference type="EMBL" id="OV696700">
    <property type="protein sequence ID" value="CAH1246569.1"/>
    <property type="molecule type" value="Genomic_DNA"/>
</dbReference>
<keyword evidence="1" id="KW-0479">Metal-binding</keyword>
<evidence type="ECO:0000256" key="5">
    <source>
        <dbReference type="PROSITE-ProRule" id="PRU00042"/>
    </source>
</evidence>
<dbReference type="FunFam" id="3.30.160.60:FF:000810">
    <property type="entry name" value="Zgc:174563 protein"/>
    <property type="match status" value="1"/>
</dbReference>
<dbReference type="SMART" id="SM00355">
    <property type="entry name" value="ZnF_C2H2"/>
    <property type="match status" value="3"/>
</dbReference>
<dbReference type="PANTHER" id="PTHR24408:SF58">
    <property type="entry name" value="TRANSCRIPTION FACTOR (TFIIIA), PUTATIVE (AFU_ORTHOLOGUE AFUA_1G05150)-RELATED"/>
    <property type="match status" value="1"/>
</dbReference>
<keyword evidence="2" id="KW-0677">Repeat</keyword>
<evidence type="ECO:0000313" key="8">
    <source>
        <dbReference type="EMBL" id="CAH1246569.1"/>
    </source>
</evidence>
<dbReference type="InterPro" id="IPR036236">
    <property type="entry name" value="Znf_C2H2_sf"/>
</dbReference>